<feature type="transmembrane region" description="Helical" evidence="9">
    <location>
        <begin position="420"/>
        <end position="444"/>
    </location>
</feature>
<feature type="transmembrane region" description="Helical" evidence="9">
    <location>
        <begin position="451"/>
        <end position="473"/>
    </location>
</feature>
<reference evidence="11" key="1">
    <citation type="journal article" date="2020" name="Phytopathology">
        <title>Genome sequence of the chestnut blight fungus Cryphonectria parasitica EP155: A fundamental resource for an archetypical invasive plant pathogen.</title>
        <authorList>
            <person name="Crouch J.A."/>
            <person name="Dawe A."/>
            <person name="Aerts A."/>
            <person name="Barry K."/>
            <person name="Churchill A.C.L."/>
            <person name="Grimwood J."/>
            <person name="Hillman B."/>
            <person name="Milgroom M.G."/>
            <person name="Pangilinan J."/>
            <person name="Smith M."/>
            <person name="Salamov A."/>
            <person name="Schmutz J."/>
            <person name="Yadav J."/>
            <person name="Grigoriev I.V."/>
            <person name="Nuss D."/>
        </authorList>
    </citation>
    <scope>NUCLEOTIDE SEQUENCE</scope>
    <source>
        <strain evidence="11">EP155</strain>
    </source>
</reference>
<dbReference type="InterPro" id="IPR020846">
    <property type="entry name" value="MFS_dom"/>
</dbReference>
<dbReference type="GO" id="GO:0005886">
    <property type="term" value="C:plasma membrane"/>
    <property type="evidence" value="ECO:0007669"/>
    <property type="project" value="UniProtKB-SubCell"/>
</dbReference>
<feature type="transmembrane region" description="Helical" evidence="9">
    <location>
        <begin position="122"/>
        <end position="139"/>
    </location>
</feature>
<feature type="transmembrane region" description="Helical" evidence="9">
    <location>
        <begin position="151"/>
        <end position="170"/>
    </location>
</feature>
<dbReference type="PROSITE" id="PS50850">
    <property type="entry name" value="MFS"/>
    <property type="match status" value="1"/>
</dbReference>
<evidence type="ECO:0000256" key="1">
    <source>
        <dbReference type="ARBA" id="ARBA00004651"/>
    </source>
</evidence>
<organism evidence="11 12">
    <name type="scientific">Cryphonectria parasitica (strain ATCC 38755 / EP155)</name>
    <dbReference type="NCBI Taxonomy" id="660469"/>
    <lineage>
        <taxon>Eukaryota</taxon>
        <taxon>Fungi</taxon>
        <taxon>Dikarya</taxon>
        <taxon>Ascomycota</taxon>
        <taxon>Pezizomycotina</taxon>
        <taxon>Sordariomycetes</taxon>
        <taxon>Sordariomycetidae</taxon>
        <taxon>Diaporthales</taxon>
        <taxon>Cryphonectriaceae</taxon>
        <taxon>Cryphonectria-Endothia species complex</taxon>
        <taxon>Cryphonectria</taxon>
    </lineage>
</organism>
<proteinExistence type="inferred from homology"/>
<comment type="caution">
    <text evidence="11">The sequence shown here is derived from an EMBL/GenBank/DDBJ whole genome shotgun (WGS) entry which is preliminary data.</text>
</comment>
<dbReference type="GeneID" id="63839082"/>
<feature type="compositionally biased region" description="Low complexity" evidence="8">
    <location>
        <begin position="562"/>
        <end position="571"/>
    </location>
</feature>
<feature type="transmembrane region" description="Helical" evidence="9">
    <location>
        <begin position="485"/>
        <end position="507"/>
    </location>
</feature>
<keyword evidence="5 9" id="KW-1133">Transmembrane helix</keyword>
<dbReference type="AlphaFoldDB" id="A0A9P4YBR1"/>
<evidence type="ECO:0000256" key="6">
    <source>
        <dbReference type="ARBA" id="ARBA00023136"/>
    </source>
</evidence>
<feature type="transmembrane region" description="Helical" evidence="9">
    <location>
        <begin position="316"/>
        <end position="342"/>
    </location>
</feature>
<dbReference type="FunFam" id="1.20.1250.20:FF:000266">
    <property type="entry name" value="MFS multidrug transporter, putative"/>
    <property type="match status" value="1"/>
</dbReference>
<dbReference type="InterPro" id="IPR036259">
    <property type="entry name" value="MFS_trans_sf"/>
</dbReference>
<feature type="transmembrane region" description="Helical" evidence="9">
    <location>
        <begin position="208"/>
        <end position="231"/>
    </location>
</feature>
<dbReference type="Gene3D" id="1.20.1250.20">
    <property type="entry name" value="MFS general substrate transporter like domains"/>
    <property type="match status" value="1"/>
</dbReference>
<dbReference type="GO" id="GO:0022857">
    <property type="term" value="F:transmembrane transporter activity"/>
    <property type="evidence" value="ECO:0007669"/>
    <property type="project" value="InterPro"/>
</dbReference>
<dbReference type="RefSeq" id="XP_040781389.1">
    <property type="nucleotide sequence ID" value="XM_040921953.1"/>
</dbReference>
<evidence type="ECO:0000259" key="10">
    <source>
        <dbReference type="PROSITE" id="PS50850"/>
    </source>
</evidence>
<feature type="transmembrane region" description="Helical" evidence="9">
    <location>
        <begin position="348"/>
        <end position="373"/>
    </location>
</feature>
<dbReference type="SUPFAM" id="SSF103473">
    <property type="entry name" value="MFS general substrate transporter"/>
    <property type="match status" value="1"/>
</dbReference>
<dbReference type="PANTHER" id="PTHR23502">
    <property type="entry name" value="MAJOR FACILITATOR SUPERFAMILY"/>
    <property type="match status" value="1"/>
</dbReference>
<comment type="similarity">
    <text evidence="7">Belongs to the major facilitator superfamily. DHA1 family. Polyamines/proton antiporter (TC 2.A.1.2.16) subfamily.</text>
</comment>
<feature type="region of interest" description="Disordered" evidence="8">
    <location>
        <begin position="562"/>
        <end position="604"/>
    </location>
</feature>
<evidence type="ECO:0000313" key="12">
    <source>
        <dbReference type="Proteomes" id="UP000803844"/>
    </source>
</evidence>
<keyword evidence="2" id="KW-0813">Transport</keyword>
<protein>
    <submittedName>
        <fullName evidence="11">MFS general substrate transporter</fullName>
    </submittedName>
</protein>
<evidence type="ECO:0000256" key="3">
    <source>
        <dbReference type="ARBA" id="ARBA00022475"/>
    </source>
</evidence>
<evidence type="ECO:0000256" key="8">
    <source>
        <dbReference type="SAM" id="MobiDB-lite"/>
    </source>
</evidence>
<dbReference type="PANTHER" id="PTHR23502:SF186">
    <property type="entry name" value="MAJOR FACILITATOR SUPERFAMILY (MFS) PROFILE DOMAIN-CONTAINING PROTEIN"/>
    <property type="match status" value="1"/>
</dbReference>
<feature type="transmembrane region" description="Helical" evidence="9">
    <location>
        <begin position="393"/>
        <end position="414"/>
    </location>
</feature>
<feature type="domain" description="Major facilitator superfamily (MFS) profile" evidence="10">
    <location>
        <begin position="85"/>
        <end position="515"/>
    </location>
</feature>
<evidence type="ECO:0000256" key="2">
    <source>
        <dbReference type="ARBA" id="ARBA00022448"/>
    </source>
</evidence>
<feature type="transmembrane region" description="Helical" evidence="9">
    <location>
        <begin position="83"/>
        <end position="110"/>
    </location>
</feature>
<dbReference type="Proteomes" id="UP000803844">
    <property type="component" value="Unassembled WGS sequence"/>
</dbReference>
<evidence type="ECO:0000256" key="4">
    <source>
        <dbReference type="ARBA" id="ARBA00022692"/>
    </source>
</evidence>
<keyword evidence="3" id="KW-1003">Cell membrane</keyword>
<evidence type="ECO:0000256" key="9">
    <source>
        <dbReference type="SAM" id="Phobius"/>
    </source>
</evidence>
<dbReference type="InterPro" id="IPR011701">
    <property type="entry name" value="MFS"/>
</dbReference>
<gene>
    <name evidence="11" type="ORF">M406DRAFT_344172</name>
</gene>
<name>A0A9P4YBR1_CRYP1</name>
<dbReference type="CDD" id="cd17323">
    <property type="entry name" value="MFS_Tpo1_MDR_like"/>
    <property type="match status" value="1"/>
</dbReference>
<keyword evidence="6 9" id="KW-0472">Membrane</keyword>
<feature type="transmembrane region" description="Helical" evidence="9">
    <location>
        <begin position="237"/>
        <end position="259"/>
    </location>
</feature>
<sequence length="604" mass="65392">MANSTSSASLASAVTVTEADVQSHSSRESQVSHFKVVFDPAGVTKEALQWRYPGSGTEEDPFAVDFTPCDPFNPQGYTVKKKWAITILTAFSTLAVAFVSSAFSGGLTYIIEEFGVSEELSILGISLFVVGFAVGPLLWAPMSESFGRQGLYFVTYGAMVAFNAAAAGVPTFSGLVILRFFAGAFGSSPLTNSGGVIADMFSASDRGFATACFAAAPFLGPSLGPIVSGFLGEAEGWRWIEGVMAIFTGVLWIVCSALIPETYSPVLLRTRAAKLAKLTGKVYVSKLDLGKDRISLLRRLRISLSRPWTLLFREPIVFLVSIYMAIVYGTLYMMFPAFPIIFELDKHWSAGLSGLAFVGILVGMVFAIAYAMVDNIRYTKISKKLGGDVPPEARLPGAIVGSILLPVGLFWFAWTNGNNVHWVVPIIGSAFFATGLVLVFLSLMNYLIDSYVVFAASVLAANAVLRSLFGAAFPLFTDQMYTNLGIHWAASIPAFLSLVCIPFPIFFWKYGPHVRAKCKFAAEAARVLQEMRADNNLVIDESEAEEEVRDAERMQKLVNVAAAGAAGPASSSEKEKEVDMEPELPLEAPVVRDETEIEKPQEEV</sequence>
<keyword evidence="12" id="KW-1185">Reference proteome</keyword>
<evidence type="ECO:0000256" key="7">
    <source>
        <dbReference type="ARBA" id="ARBA00038459"/>
    </source>
</evidence>
<dbReference type="Pfam" id="PF07690">
    <property type="entry name" value="MFS_1"/>
    <property type="match status" value="1"/>
</dbReference>
<dbReference type="EMBL" id="MU032344">
    <property type="protein sequence ID" value="KAF3770428.1"/>
    <property type="molecule type" value="Genomic_DNA"/>
</dbReference>
<dbReference type="OrthoDB" id="446368at2759"/>
<evidence type="ECO:0000256" key="5">
    <source>
        <dbReference type="ARBA" id="ARBA00022989"/>
    </source>
</evidence>
<feature type="transmembrane region" description="Helical" evidence="9">
    <location>
        <begin position="176"/>
        <end position="201"/>
    </location>
</feature>
<comment type="subcellular location">
    <subcellularLocation>
        <location evidence="1">Cell membrane</location>
        <topology evidence="1">Multi-pass membrane protein</topology>
    </subcellularLocation>
</comment>
<feature type="compositionally biased region" description="Basic and acidic residues" evidence="8">
    <location>
        <begin position="590"/>
        <end position="604"/>
    </location>
</feature>
<accession>A0A9P4YBR1</accession>
<evidence type="ECO:0000313" key="11">
    <source>
        <dbReference type="EMBL" id="KAF3770428.1"/>
    </source>
</evidence>
<keyword evidence="4 9" id="KW-0812">Transmembrane</keyword>